<dbReference type="Proteomes" id="UP001529180">
    <property type="component" value="Unassembled WGS sequence"/>
</dbReference>
<protein>
    <submittedName>
        <fullName evidence="1">Uncharacterized protein</fullName>
    </submittedName>
</protein>
<reference evidence="1 2" key="1">
    <citation type="submission" date="2023-03" db="EMBL/GenBank/DDBJ databases">
        <title>Strain FZY0004 represents a novel species in the genus Thalassospira isolated from seawater.</title>
        <authorList>
            <person name="Fu Z.-Y."/>
        </authorList>
    </citation>
    <scope>NUCLEOTIDE SEQUENCE [LARGE SCALE GENOMIC DNA]</scope>
    <source>
        <strain evidence="1 2">FZY0004</strain>
    </source>
</reference>
<keyword evidence="2" id="KW-1185">Reference proteome</keyword>
<dbReference type="EMBL" id="JARSBO010000015">
    <property type="protein sequence ID" value="MDG4721677.1"/>
    <property type="molecule type" value="Genomic_DNA"/>
</dbReference>
<comment type="caution">
    <text evidence="1">The sequence shown here is derived from an EMBL/GenBank/DDBJ whole genome shotgun (WGS) entry which is preliminary data.</text>
</comment>
<gene>
    <name evidence="1" type="ORF">P7680_21935</name>
</gene>
<accession>A0ABT6GHV5</accession>
<evidence type="ECO:0000313" key="1">
    <source>
        <dbReference type="EMBL" id="MDG4721677.1"/>
    </source>
</evidence>
<organism evidence="1 2">
    <name type="scientific">Thalassospira aquimaris</name>
    <dbReference type="NCBI Taxonomy" id="3037796"/>
    <lineage>
        <taxon>Bacteria</taxon>
        <taxon>Pseudomonadati</taxon>
        <taxon>Pseudomonadota</taxon>
        <taxon>Alphaproteobacteria</taxon>
        <taxon>Rhodospirillales</taxon>
        <taxon>Thalassospiraceae</taxon>
        <taxon>Thalassospira</taxon>
    </lineage>
</organism>
<name>A0ABT6GHV5_9PROT</name>
<proteinExistence type="predicted"/>
<sequence>MRKQNGYGDVLQVWIVEYIYDSDGSVGIKTAKVRAPDYETARQFAIGDAPARDFVMSLHPESEDQFLGTPGIRAREMTGQTVYEVPDPDDGR</sequence>
<dbReference type="RefSeq" id="WP_258548062.1">
    <property type="nucleotide sequence ID" value="NZ_JARSBO010000015.1"/>
</dbReference>
<evidence type="ECO:0000313" key="2">
    <source>
        <dbReference type="Proteomes" id="UP001529180"/>
    </source>
</evidence>